<dbReference type="EMBL" id="BIXY01000049">
    <property type="protein sequence ID" value="GCF09696.1"/>
    <property type="molecule type" value="Genomic_DNA"/>
</dbReference>
<keyword evidence="2" id="KW-1133">Transmembrane helix</keyword>
<dbReference type="OrthoDB" id="157279at2"/>
<gene>
    <name evidence="3" type="ORF">KDI_32600</name>
</gene>
<accession>A0A5A5TEX5</accession>
<dbReference type="RefSeq" id="WP_149402620.1">
    <property type="nucleotide sequence ID" value="NZ_BIXY01000049.1"/>
</dbReference>
<keyword evidence="2" id="KW-0812">Transmembrane</keyword>
<keyword evidence="2" id="KW-0472">Membrane</keyword>
<feature type="region of interest" description="Disordered" evidence="1">
    <location>
        <begin position="1"/>
        <end position="25"/>
    </location>
</feature>
<feature type="transmembrane region" description="Helical" evidence="2">
    <location>
        <begin position="152"/>
        <end position="174"/>
    </location>
</feature>
<evidence type="ECO:0000313" key="4">
    <source>
        <dbReference type="Proteomes" id="UP000322530"/>
    </source>
</evidence>
<proteinExistence type="predicted"/>
<comment type="caution">
    <text evidence="3">The sequence shown here is derived from an EMBL/GenBank/DDBJ whole genome shotgun (WGS) entry which is preliminary data.</text>
</comment>
<organism evidence="3 4">
    <name type="scientific">Dictyobacter arantiisoli</name>
    <dbReference type="NCBI Taxonomy" id="2014874"/>
    <lineage>
        <taxon>Bacteria</taxon>
        <taxon>Bacillati</taxon>
        <taxon>Chloroflexota</taxon>
        <taxon>Ktedonobacteria</taxon>
        <taxon>Ktedonobacterales</taxon>
        <taxon>Dictyobacteraceae</taxon>
        <taxon>Dictyobacter</taxon>
    </lineage>
</organism>
<feature type="transmembrane region" description="Helical" evidence="2">
    <location>
        <begin position="125"/>
        <end position="146"/>
    </location>
</feature>
<evidence type="ECO:0000256" key="2">
    <source>
        <dbReference type="SAM" id="Phobius"/>
    </source>
</evidence>
<protein>
    <submittedName>
        <fullName evidence="3">Uncharacterized protein</fullName>
    </submittedName>
</protein>
<dbReference type="AlphaFoldDB" id="A0A5A5TEX5"/>
<evidence type="ECO:0000256" key="1">
    <source>
        <dbReference type="SAM" id="MobiDB-lite"/>
    </source>
</evidence>
<sequence length="257" mass="29209">MTFRPYHAQQDATKRSSSTSRRKHVDKANLLQDIARHAIVENENIAPLPGNIGIDATGTVSVRGNGNNDHKMAATQYQQCLIRLSTEKAYQRIVEAAQRKIDLFERLYDESRSDAYRWFKHSFRIAIIEAFVITLSIMMPLLVRLFHQEAQLLFVFMGVVTINIINAVITILILRHAIQMNQQVDLYLHSLTDIRSFSNIASFISQLQIDDTHKHLLQKTLVSTSLGISEQSPTRGAEYHQSKPGLENQLAARTTVQ</sequence>
<reference evidence="3 4" key="1">
    <citation type="submission" date="2019-01" db="EMBL/GenBank/DDBJ databases">
        <title>Draft genome sequence of Dictyobacter sp. Uno17.</title>
        <authorList>
            <person name="Wang C.M."/>
            <person name="Zheng Y."/>
            <person name="Sakai Y."/>
            <person name="Abe K."/>
            <person name="Yokota A."/>
            <person name="Yabe S."/>
        </authorList>
    </citation>
    <scope>NUCLEOTIDE SEQUENCE [LARGE SCALE GENOMIC DNA]</scope>
    <source>
        <strain evidence="3 4">Uno17</strain>
    </source>
</reference>
<keyword evidence="4" id="KW-1185">Reference proteome</keyword>
<name>A0A5A5TEX5_9CHLR</name>
<dbReference type="Proteomes" id="UP000322530">
    <property type="component" value="Unassembled WGS sequence"/>
</dbReference>
<evidence type="ECO:0000313" key="3">
    <source>
        <dbReference type="EMBL" id="GCF09696.1"/>
    </source>
</evidence>